<evidence type="ECO:0000256" key="1">
    <source>
        <dbReference type="SAM" id="MobiDB-lite"/>
    </source>
</evidence>
<dbReference type="SUPFAM" id="SSF49879">
    <property type="entry name" value="SMAD/FHA domain"/>
    <property type="match status" value="1"/>
</dbReference>
<evidence type="ECO:0000313" key="3">
    <source>
        <dbReference type="EnsemblMetazoa" id="tetur09g06530.1"/>
    </source>
</evidence>
<proteinExistence type="predicted"/>
<dbReference type="GO" id="GO:0071339">
    <property type="term" value="C:MLL1 complex"/>
    <property type="evidence" value="ECO:0007669"/>
    <property type="project" value="InterPro"/>
</dbReference>
<name>T1KEG1_TETUR</name>
<dbReference type="InterPro" id="IPR000253">
    <property type="entry name" value="FHA_dom"/>
</dbReference>
<feature type="compositionally biased region" description="Polar residues" evidence="1">
    <location>
        <begin position="1"/>
        <end position="12"/>
    </location>
</feature>
<reference evidence="4" key="1">
    <citation type="submission" date="2011-08" db="EMBL/GenBank/DDBJ databases">
        <authorList>
            <person name="Rombauts S."/>
        </authorList>
    </citation>
    <scope>NUCLEOTIDE SEQUENCE</scope>
    <source>
        <strain evidence="4">London</strain>
    </source>
</reference>
<feature type="domain" description="FHA" evidence="2">
    <location>
        <begin position="357"/>
        <end position="413"/>
    </location>
</feature>
<dbReference type="eggNOG" id="KOG2293">
    <property type="taxonomic scope" value="Eukaryota"/>
</dbReference>
<dbReference type="KEGG" id="tut:107363136"/>
<dbReference type="PANTHER" id="PTHR13233:SF0">
    <property type="entry name" value="MICROSPHERULE PROTEIN 1"/>
    <property type="match status" value="1"/>
</dbReference>
<dbReference type="HOGENOM" id="CLU_035858_0_0_1"/>
<evidence type="ECO:0000313" key="4">
    <source>
        <dbReference type="Proteomes" id="UP000015104"/>
    </source>
</evidence>
<dbReference type="AlphaFoldDB" id="T1KEG1"/>
<dbReference type="PANTHER" id="PTHR13233">
    <property type="entry name" value="MICROSPHERULE PROTEIN 1"/>
    <property type="match status" value="1"/>
</dbReference>
<dbReference type="EnsemblMetazoa" id="tetur09g06530.1">
    <property type="protein sequence ID" value="tetur09g06530.1"/>
    <property type="gene ID" value="tetur09g06530"/>
</dbReference>
<dbReference type="CTD" id="38478"/>
<dbReference type="CDD" id="cd22687">
    <property type="entry name" value="FHA_MCRS1"/>
    <property type="match status" value="1"/>
</dbReference>
<dbReference type="GeneID" id="107363136"/>
<dbReference type="RefSeq" id="XP_025016819.1">
    <property type="nucleotide sequence ID" value="XM_025161051.1"/>
</dbReference>
<dbReference type="GO" id="GO:0031011">
    <property type="term" value="C:Ino80 complex"/>
    <property type="evidence" value="ECO:0007669"/>
    <property type="project" value="InterPro"/>
</dbReference>
<keyword evidence="4" id="KW-1185">Reference proteome</keyword>
<accession>T1KEG1</accession>
<dbReference type="PROSITE" id="PS50006">
    <property type="entry name" value="FHA_DOMAIN"/>
    <property type="match status" value="1"/>
</dbReference>
<evidence type="ECO:0000259" key="2">
    <source>
        <dbReference type="PROSITE" id="PS50006"/>
    </source>
</evidence>
<dbReference type="OrthoDB" id="10262769at2759"/>
<feature type="region of interest" description="Disordered" evidence="1">
    <location>
        <begin position="1"/>
        <end position="58"/>
    </location>
</feature>
<protein>
    <recommendedName>
        <fullName evidence="2">FHA domain-containing protein</fullName>
    </recommendedName>
</protein>
<feature type="compositionally biased region" description="Polar residues" evidence="1">
    <location>
        <begin position="32"/>
        <end position="49"/>
    </location>
</feature>
<dbReference type="InterPro" id="IPR037912">
    <property type="entry name" value="MCRS1"/>
</dbReference>
<dbReference type="Pfam" id="PF13325">
    <property type="entry name" value="MCRS_N"/>
    <property type="match status" value="1"/>
</dbReference>
<organism evidence="3 4">
    <name type="scientific">Tetranychus urticae</name>
    <name type="common">Two-spotted spider mite</name>
    <dbReference type="NCBI Taxonomy" id="32264"/>
    <lineage>
        <taxon>Eukaryota</taxon>
        <taxon>Metazoa</taxon>
        <taxon>Ecdysozoa</taxon>
        <taxon>Arthropoda</taxon>
        <taxon>Chelicerata</taxon>
        <taxon>Arachnida</taxon>
        <taxon>Acari</taxon>
        <taxon>Acariformes</taxon>
        <taxon>Trombidiformes</taxon>
        <taxon>Prostigmata</taxon>
        <taxon>Eleutherengona</taxon>
        <taxon>Raphignathae</taxon>
        <taxon>Tetranychoidea</taxon>
        <taxon>Tetranychidae</taxon>
        <taxon>Tetranychus</taxon>
    </lineage>
</organism>
<sequence>MASVNDLNVSQTRRSSSRNIKRKKFDDELVESSISHPRQGRSRTSSTSMAPGITGQVTCGKDVPLTPGLPLSGVLHSPLSVAIPTPTISTSEALNKRPKPVTTFSKRRRHRQAHNNAVKDIGRWKAQDDLALILAVQQTNNLEDVYRGVKFSCKFTLKEIENRWYALLYDPTIAKISVSSIRQLHTDVIALTHRKTIFSQQEEDILKTVPSASLPTVELFEEMLSKNTDVFLTFRTAKCLLNHWTLLKHHHLLPDQSIQYFSRHQDLMNFSDGEDSIEKDVEASLGLPCKQDDILHSEHILSDRKNKREIRRLENEIPRWQVLVDSITGVAPSDFDNHTLAVLRGRLVRYLMRSREITLGRCTKDSEVDVNLSLEGPAAKISRKQGLIKLQPNGDFMLANTGKRPIYVDSKPIIGSLHCAKLFNNSVVEIAGLKFVFLINQDLIAAVRTEALKSQM</sequence>
<dbReference type="GO" id="GO:0044545">
    <property type="term" value="C:NSL complex"/>
    <property type="evidence" value="ECO:0007669"/>
    <property type="project" value="TreeGrafter"/>
</dbReference>
<dbReference type="InterPro" id="IPR008984">
    <property type="entry name" value="SMAD_FHA_dom_sf"/>
</dbReference>
<reference evidence="3" key="2">
    <citation type="submission" date="2015-06" db="UniProtKB">
        <authorList>
            <consortium name="EnsemblMetazoa"/>
        </authorList>
    </citation>
    <scope>IDENTIFICATION</scope>
</reference>
<dbReference type="Proteomes" id="UP000015104">
    <property type="component" value="Unassembled WGS sequence"/>
</dbReference>
<dbReference type="GO" id="GO:0045944">
    <property type="term" value="P:positive regulation of transcription by RNA polymerase II"/>
    <property type="evidence" value="ECO:0007669"/>
    <property type="project" value="TreeGrafter"/>
</dbReference>
<dbReference type="STRING" id="32264.T1KEG1"/>
<dbReference type="OMA" id="HNTDGFL"/>
<dbReference type="EMBL" id="CAEY01002034">
    <property type="status" value="NOT_ANNOTATED_CDS"/>
    <property type="molecule type" value="Genomic_DNA"/>
</dbReference>
<dbReference type="InterPro" id="IPR025999">
    <property type="entry name" value="MCRS_N"/>
</dbReference>
<dbReference type="GO" id="GO:0002151">
    <property type="term" value="F:G-quadruplex RNA binding"/>
    <property type="evidence" value="ECO:0007669"/>
    <property type="project" value="InterPro"/>
</dbReference>